<organism evidence="2 3">
    <name type="scientific">Brachionus plicatilis</name>
    <name type="common">Marine rotifer</name>
    <name type="synonym">Brachionus muelleri</name>
    <dbReference type="NCBI Taxonomy" id="10195"/>
    <lineage>
        <taxon>Eukaryota</taxon>
        <taxon>Metazoa</taxon>
        <taxon>Spiralia</taxon>
        <taxon>Gnathifera</taxon>
        <taxon>Rotifera</taxon>
        <taxon>Eurotatoria</taxon>
        <taxon>Monogononta</taxon>
        <taxon>Pseudotrocha</taxon>
        <taxon>Ploima</taxon>
        <taxon>Brachionidae</taxon>
        <taxon>Brachionus</taxon>
    </lineage>
</organism>
<dbReference type="EMBL" id="REGN01013864">
    <property type="protein sequence ID" value="RMZ93373.1"/>
    <property type="molecule type" value="Genomic_DNA"/>
</dbReference>
<keyword evidence="1" id="KW-0812">Transmembrane</keyword>
<comment type="caution">
    <text evidence="2">The sequence shown here is derived from an EMBL/GenBank/DDBJ whole genome shotgun (WGS) entry which is preliminary data.</text>
</comment>
<dbReference type="AlphaFoldDB" id="A0A3M7P2Z2"/>
<gene>
    <name evidence="2" type="ORF">BpHYR1_040721</name>
</gene>
<evidence type="ECO:0000256" key="1">
    <source>
        <dbReference type="SAM" id="Phobius"/>
    </source>
</evidence>
<dbReference type="Proteomes" id="UP000276133">
    <property type="component" value="Unassembled WGS sequence"/>
</dbReference>
<accession>A0A3M7P2Z2</accession>
<protein>
    <submittedName>
        <fullName evidence="2">Uncharacterized protein</fullName>
    </submittedName>
</protein>
<evidence type="ECO:0000313" key="2">
    <source>
        <dbReference type="EMBL" id="RMZ93373.1"/>
    </source>
</evidence>
<proteinExistence type="predicted"/>
<keyword evidence="1" id="KW-1133">Transmembrane helix</keyword>
<reference evidence="2 3" key="1">
    <citation type="journal article" date="2018" name="Sci. Rep.">
        <title>Genomic signatures of local adaptation to the degree of environmental predictability in rotifers.</title>
        <authorList>
            <person name="Franch-Gras L."/>
            <person name="Hahn C."/>
            <person name="Garcia-Roger E.M."/>
            <person name="Carmona M.J."/>
            <person name="Serra M."/>
            <person name="Gomez A."/>
        </authorList>
    </citation>
    <scope>NUCLEOTIDE SEQUENCE [LARGE SCALE GENOMIC DNA]</scope>
    <source>
        <strain evidence="2">HYR1</strain>
    </source>
</reference>
<keyword evidence="3" id="KW-1185">Reference proteome</keyword>
<evidence type="ECO:0000313" key="3">
    <source>
        <dbReference type="Proteomes" id="UP000276133"/>
    </source>
</evidence>
<sequence length="102" mass="11671">MTGLELDFPSGFVFLLTTVIQVGAVFVSCWGSVRITASRFVKDEQSQHEYVEYKCLQRRKKDKPEDIIPLNISSGFLPEYILLLPGRTILRKDILSLRSHTL</sequence>
<keyword evidence="1" id="KW-0472">Membrane</keyword>
<name>A0A3M7P2Z2_BRAPC</name>
<feature type="transmembrane region" description="Helical" evidence="1">
    <location>
        <begin position="12"/>
        <end position="33"/>
    </location>
</feature>